<protein>
    <submittedName>
        <fullName evidence="1">Uncharacterized protein</fullName>
    </submittedName>
</protein>
<organism evidence="1">
    <name type="scientific">marine sediment metagenome</name>
    <dbReference type="NCBI Taxonomy" id="412755"/>
    <lineage>
        <taxon>unclassified sequences</taxon>
        <taxon>metagenomes</taxon>
        <taxon>ecological metagenomes</taxon>
    </lineage>
</organism>
<evidence type="ECO:0000313" key="1">
    <source>
        <dbReference type="EMBL" id="GAH33292.1"/>
    </source>
</evidence>
<comment type="caution">
    <text evidence="1">The sequence shown here is derived from an EMBL/GenBank/DDBJ whole genome shotgun (WGS) entry which is preliminary data.</text>
</comment>
<name>X1EL24_9ZZZZ</name>
<reference evidence="1" key="1">
    <citation type="journal article" date="2014" name="Front. Microbiol.">
        <title>High frequency of phylogenetically diverse reductive dehalogenase-homologous genes in deep subseafloor sedimentary metagenomes.</title>
        <authorList>
            <person name="Kawai M."/>
            <person name="Futagami T."/>
            <person name="Toyoda A."/>
            <person name="Takaki Y."/>
            <person name="Nishi S."/>
            <person name="Hori S."/>
            <person name="Arai W."/>
            <person name="Tsubouchi T."/>
            <person name="Morono Y."/>
            <person name="Uchiyama I."/>
            <person name="Ito T."/>
            <person name="Fujiyama A."/>
            <person name="Inagaki F."/>
            <person name="Takami H."/>
        </authorList>
    </citation>
    <scope>NUCLEOTIDE SEQUENCE</scope>
    <source>
        <strain evidence="1">Expedition CK06-06</strain>
    </source>
</reference>
<dbReference type="EMBL" id="BARU01013127">
    <property type="protein sequence ID" value="GAH33292.1"/>
    <property type="molecule type" value="Genomic_DNA"/>
</dbReference>
<gene>
    <name evidence="1" type="ORF">S03H2_23876</name>
</gene>
<accession>X1EL24</accession>
<proteinExistence type="predicted"/>
<sequence length="93" mass="9936">MQARVPVENLQSDGNLELPYGIPAIDLRQPEPNVGIVDGIPPVLPELVIEELKIGGRCSGGGRLKGYSSDVKALEGRYRLQVPHLSEVPGAPV</sequence>
<dbReference type="AlphaFoldDB" id="X1EL24"/>